<dbReference type="AlphaFoldDB" id="A0A6N6RJD0"/>
<dbReference type="OrthoDB" id="797757at2"/>
<name>A0A6N6RJD0_9FLAO</name>
<evidence type="ECO:0000313" key="1">
    <source>
        <dbReference type="EMBL" id="KAB2807045.1"/>
    </source>
</evidence>
<dbReference type="Proteomes" id="UP000468650">
    <property type="component" value="Unassembled WGS sequence"/>
</dbReference>
<dbReference type="EMBL" id="WBVO01000012">
    <property type="protein sequence ID" value="KAB2807045.1"/>
    <property type="molecule type" value="Genomic_DNA"/>
</dbReference>
<gene>
    <name evidence="1" type="ORF">F8C67_12690</name>
</gene>
<comment type="caution">
    <text evidence="1">The sequence shown here is derived from an EMBL/GenBank/DDBJ whole genome shotgun (WGS) entry which is preliminary data.</text>
</comment>
<reference evidence="1 2" key="1">
    <citation type="submission" date="2019-09" db="EMBL/GenBank/DDBJ databases">
        <title>Genomes of family Cryomorphaceae.</title>
        <authorList>
            <person name="Bowman J.P."/>
        </authorList>
    </citation>
    <scope>NUCLEOTIDE SEQUENCE [LARGE SCALE GENOMIC DNA]</scope>
    <source>
        <strain evidence="1 2">LMG 25704</strain>
    </source>
</reference>
<organism evidence="1 2">
    <name type="scientific">Phaeocystidibacter luteus</name>
    <dbReference type="NCBI Taxonomy" id="911197"/>
    <lineage>
        <taxon>Bacteria</taxon>
        <taxon>Pseudomonadati</taxon>
        <taxon>Bacteroidota</taxon>
        <taxon>Flavobacteriia</taxon>
        <taxon>Flavobacteriales</taxon>
        <taxon>Phaeocystidibacteraceae</taxon>
        <taxon>Phaeocystidibacter</taxon>
    </lineage>
</organism>
<dbReference type="RefSeq" id="WP_151668235.1">
    <property type="nucleotide sequence ID" value="NZ_WBVO01000012.1"/>
</dbReference>
<sequence length="107" mass="11344">MANGSMISKAEAKALVDRFKANPTKTTNACQAMLYDLTMIEQLKGAAPEGTITAVRVYFGMNEDFSLCTVLVGCDSAGNNYYGAGDDMCLDYGTRCPSDCGDDTLGS</sequence>
<proteinExistence type="predicted"/>
<accession>A0A6N6RJD0</accession>
<evidence type="ECO:0000313" key="2">
    <source>
        <dbReference type="Proteomes" id="UP000468650"/>
    </source>
</evidence>
<keyword evidence="2" id="KW-1185">Reference proteome</keyword>
<protein>
    <submittedName>
        <fullName evidence="1">Uncharacterized protein</fullName>
    </submittedName>
</protein>